<evidence type="ECO:0000313" key="3">
    <source>
        <dbReference type="Proteomes" id="UP001500618"/>
    </source>
</evidence>
<feature type="region of interest" description="Disordered" evidence="1">
    <location>
        <begin position="69"/>
        <end position="94"/>
    </location>
</feature>
<gene>
    <name evidence="2" type="ORF">GCM10009765_76420</name>
</gene>
<sequence length="94" mass="10546">MLRQYDREVTQVKGGDFTHAESLGQCDYGGIRGAQRQVAILRDQLSHPRVVTAAQFSCFEVPFRQGAQKRGLGPRPGFGCQEISHLSNYGRRHD</sequence>
<proteinExistence type="predicted"/>
<dbReference type="EMBL" id="BAAANY010000040">
    <property type="protein sequence ID" value="GAA1716423.1"/>
    <property type="molecule type" value="Genomic_DNA"/>
</dbReference>
<accession>A0ABN2J209</accession>
<comment type="caution">
    <text evidence="2">The sequence shown here is derived from an EMBL/GenBank/DDBJ whole genome shotgun (WGS) entry which is preliminary data.</text>
</comment>
<evidence type="ECO:0000256" key="1">
    <source>
        <dbReference type="SAM" id="MobiDB-lite"/>
    </source>
</evidence>
<protein>
    <submittedName>
        <fullName evidence="2">Uncharacterized protein</fullName>
    </submittedName>
</protein>
<organism evidence="2 3">
    <name type="scientific">Fodinicola feengrottensis</name>
    <dbReference type="NCBI Taxonomy" id="435914"/>
    <lineage>
        <taxon>Bacteria</taxon>
        <taxon>Bacillati</taxon>
        <taxon>Actinomycetota</taxon>
        <taxon>Actinomycetes</taxon>
        <taxon>Mycobacteriales</taxon>
        <taxon>Fodinicola</taxon>
    </lineage>
</organism>
<reference evidence="2 3" key="1">
    <citation type="journal article" date="2019" name="Int. J. Syst. Evol. Microbiol.">
        <title>The Global Catalogue of Microorganisms (GCM) 10K type strain sequencing project: providing services to taxonomists for standard genome sequencing and annotation.</title>
        <authorList>
            <consortium name="The Broad Institute Genomics Platform"/>
            <consortium name="The Broad Institute Genome Sequencing Center for Infectious Disease"/>
            <person name="Wu L."/>
            <person name="Ma J."/>
        </authorList>
    </citation>
    <scope>NUCLEOTIDE SEQUENCE [LARGE SCALE GENOMIC DNA]</scope>
    <source>
        <strain evidence="2 3">JCM 14718</strain>
    </source>
</reference>
<keyword evidence="3" id="KW-1185">Reference proteome</keyword>
<dbReference type="Proteomes" id="UP001500618">
    <property type="component" value="Unassembled WGS sequence"/>
</dbReference>
<name>A0ABN2J209_9ACTN</name>
<evidence type="ECO:0000313" key="2">
    <source>
        <dbReference type="EMBL" id="GAA1716423.1"/>
    </source>
</evidence>